<dbReference type="HOGENOM" id="CLU_007383_6_8_1"/>
<feature type="transmembrane region" description="Helical" evidence="3">
    <location>
        <begin position="313"/>
        <end position="335"/>
    </location>
</feature>
<dbReference type="GO" id="GO:0016616">
    <property type="term" value="F:oxidoreductase activity, acting on the CH-OH group of donors, NAD or NADP as acceptor"/>
    <property type="evidence" value="ECO:0007669"/>
    <property type="project" value="InterPro"/>
</dbReference>
<evidence type="ECO:0000313" key="5">
    <source>
        <dbReference type="EMBL" id="ESZ91020.1"/>
    </source>
</evidence>
<dbReference type="InterPro" id="IPR036291">
    <property type="entry name" value="NAD(P)-bd_dom_sf"/>
</dbReference>
<feature type="domain" description="3-beta hydroxysteroid dehydrogenase/isomerase" evidence="4">
    <location>
        <begin position="14"/>
        <end position="308"/>
    </location>
</feature>
<dbReference type="GO" id="GO:0006694">
    <property type="term" value="P:steroid biosynthetic process"/>
    <property type="evidence" value="ECO:0007669"/>
    <property type="project" value="InterPro"/>
</dbReference>
<dbReference type="InterPro" id="IPR050177">
    <property type="entry name" value="Lipid_A_modif_metabolic_enz"/>
</dbReference>
<organism evidence="5 6">
    <name type="scientific">Sclerotinia borealis (strain F-4128)</name>
    <dbReference type="NCBI Taxonomy" id="1432307"/>
    <lineage>
        <taxon>Eukaryota</taxon>
        <taxon>Fungi</taxon>
        <taxon>Dikarya</taxon>
        <taxon>Ascomycota</taxon>
        <taxon>Pezizomycotina</taxon>
        <taxon>Leotiomycetes</taxon>
        <taxon>Helotiales</taxon>
        <taxon>Sclerotiniaceae</taxon>
        <taxon>Sclerotinia</taxon>
    </lineage>
</organism>
<reference evidence="5 6" key="1">
    <citation type="journal article" date="2014" name="Genome Announc.">
        <title>Draft genome sequence of Sclerotinia borealis, a psychrophilic plant pathogenic fungus.</title>
        <authorList>
            <person name="Mardanov A.V."/>
            <person name="Beletsky A.V."/>
            <person name="Kadnikov V.V."/>
            <person name="Ignatov A.N."/>
            <person name="Ravin N.V."/>
        </authorList>
    </citation>
    <scope>NUCLEOTIDE SEQUENCE [LARGE SCALE GENOMIC DNA]</scope>
    <source>
        <strain evidence="6">F-4157</strain>
    </source>
</reference>
<sequence>MQSAMQEQHLGNVLVVGGCGFMGHHLVKALLKEAMIGQVSVFSRNPRENRHPGVSYHTGDISSFQQVSSLLEETMPRVIFHVASPDPYVDPPNHLLYRRVNVDGTANLLACAAVAPSVVALVYTSSLTVYGYDDRGEILNADETHHILNGPVTKEDPYPASKALADAQVLVANNPSFSRCNFEGCSHPHLRTACVRIPGIYGEGDENMTMLGLQLARYGLSSVQLGNNTTLFDPIYVGNAVFGHMLAAKALLTELRMDIDNSRKGINPVVEQSGDQICGEAFNITDDLPSPFWFYMRKFYAAAGYEPGPRNIWIVPTSLVFFIALVTEYFFWIVFRGKRRPQILIRSKLEHLCMNRTYNVNKAKKRLGWYAIVPIDAAIESSVKWGLDRLTAEKRR</sequence>
<proteinExistence type="inferred from homology"/>
<keyword evidence="3" id="KW-0812">Transmembrane</keyword>
<dbReference type="Gene3D" id="3.40.50.720">
    <property type="entry name" value="NAD(P)-binding Rossmann-like Domain"/>
    <property type="match status" value="1"/>
</dbReference>
<dbReference type="Proteomes" id="UP000019487">
    <property type="component" value="Unassembled WGS sequence"/>
</dbReference>
<dbReference type="EMBL" id="AYSA01000551">
    <property type="protein sequence ID" value="ESZ91020.1"/>
    <property type="molecule type" value="Genomic_DNA"/>
</dbReference>
<dbReference type="AlphaFoldDB" id="W9C8X3"/>
<dbReference type="PANTHER" id="PTHR43245:SF51">
    <property type="entry name" value="SHORT CHAIN DEHYDROGENASE_REDUCTASE FAMILY 42E, MEMBER 2"/>
    <property type="match status" value="1"/>
</dbReference>
<evidence type="ECO:0000313" key="6">
    <source>
        <dbReference type="Proteomes" id="UP000019487"/>
    </source>
</evidence>
<dbReference type="OrthoDB" id="10058185at2759"/>
<evidence type="ECO:0000259" key="4">
    <source>
        <dbReference type="Pfam" id="PF01073"/>
    </source>
</evidence>
<comment type="caution">
    <text evidence="5">The sequence shown here is derived from an EMBL/GenBank/DDBJ whole genome shotgun (WGS) entry which is preliminary data.</text>
</comment>
<evidence type="ECO:0000256" key="2">
    <source>
        <dbReference type="ARBA" id="ARBA00023002"/>
    </source>
</evidence>
<keyword evidence="3" id="KW-1133">Transmembrane helix</keyword>
<dbReference type="STRING" id="1432307.W9C8X3"/>
<dbReference type="Pfam" id="PF01073">
    <property type="entry name" value="3Beta_HSD"/>
    <property type="match status" value="1"/>
</dbReference>
<evidence type="ECO:0000256" key="1">
    <source>
        <dbReference type="ARBA" id="ARBA00009219"/>
    </source>
</evidence>
<dbReference type="SUPFAM" id="SSF51735">
    <property type="entry name" value="NAD(P)-binding Rossmann-fold domains"/>
    <property type="match status" value="1"/>
</dbReference>
<name>W9C8X3_SCLBF</name>
<keyword evidence="3" id="KW-0472">Membrane</keyword>
<evidence type="ECO:0000256" key="3">
    <source>
        <dbReference type="SAM" id="Phobius"/>
    </source>
</evidence>
<protein>
    <recommendedName>
        <fullName evidence="4">3-beta hydroxysteroid dehydrogenase/isomerase domain-containing protein</fullName>
    </recommendedName>
</protein>
<keyword evidence="2" id="KW-0560">Oxidoreductase</keyword>
<comment type="similarity">
    <text evidence="1">Belongs to the 3-beta-HSD family.</text>
</comment>
<accession>W9C8X3</accession>
<dbReference type="InterPro" id="IPR002225">
    <property type="entry name" value="3Beta_OHSteriod_DH/Estase"/>
</dbReference>
<gene>
    <name evidence="5" type="ORF">SBOR_8591</name>
</gene>
<keyword evidence="6" id="KW-1185">Reference proteome</keyword>
<dbReference type="PANTHER" id="PTHR43245">
    <property type="entry name" value="BIFUNCTIONAL POLYMYXIN RESISTANCE PROTEIN ARNA"/>
    <property type="match status" value="1"/>
</dbReference>